<reference evidence="2" key="1">
    <citation type="journal article" date="2021" name="IMA Fungus">
        <title>Genomic characterization of three marine fungi, including Emericellopsis atlantica sp. nov. with signatures of a generalist lifestyle and marine biomass degradation.</title>
        <authorList>
            <person name="Hagestad O.C."/>
            <person name="Hou L."/>
            <person name="Andersen J.H."/>
            <person name="Hansen E.H."/>
            <person name="Altermark B."/>
            <person name="Li C."/>
            <person name="Kuhnert E."/>
            <person name="Cox R.J."/>
            <person name="Crous P.W."/>
            <person name="Spatafora J.W."/>
            <person name="Lail K."/>
            <person name="Amirebrahimi M."/>
            <person name="Lipzen A."/>
            <person name="Pangilinan J."/>
            <person name="Andreopoulos W."/>
            <person name="Hayes R.D."/>
            <person name="Ng V."/>
            <person name="Grigoriev I.V."/>
            <person name="Jackson S.A."/>
            <person name="Sutton T.D.S."/>
            <person name="Dobson A.D.W."/>
            <person name="Rama T."/>
        </authorList>
    </citation>
    <scope>NUCLEOTIDE SEQUENCE</scope>
    <source>
        <strain evidence="2">TRa018bII</strain>
    </source>
</reference>
<dbReference type="Proteomes" id="UP000824998">
    <property type="component" value="Unassembled WGS sequence"/>
</dbReference>
<dbReference type="AlphaFoldDB" id="A0A9P7Y8U0"/>
<evidence type="ECO:0000313" key="2">
    <source>
        <dbReference type="EMBL" id="KAG9228752.1"/>
    </source>
</evidence>
<name>A0A9P7Y8U0_9HELO</name>
<feature type="compositionally biased region" description="Pro residues" evidence="1">
    <location>
        <begin position="353"/>
        <end position="365"/>
    </location>
</feature>
<feature type="compositionally biased region" description="Polar residues" evidence="1">
    <location>
        <begin position="310"/>
        <end position="324"/>
    </location>
</feature>
<feature type="compositionally biased region" description="Polar residues" evidence="1">
    <location>
        <begin position="252"/>
        <end position="271"/>
    </location>
</feature>
<feature type="compositionally biased region" description="Acidic residues" evidence="1">
    <location>
        <begin position="623"/>
        <end position="632"/>
    </location>
</feature>
<proteinExistence type="predicted"/>
<feature type="compositionally biased region" description="Polar residues" evidence="1">
    <location>
        <begin position="397"/>
        <end position="409"/>
    </location>
</feature>
<dbReference type="EMBL" id="MU251867">
    <property type="protein sequence ID" value="KAG9228752.1"/>
    <property type="molecule type" value="Genomic_DNA"/>
</dbReference>
<gene>
    <name evidence="2" type="ORF">BJ875DRAFT_476738</name>
</gene>
<feature type="region of interest" description="Disordered" evidence="1">
    <location>
        <begin position="225"/>
        <end position="409"/>
    </location>
</feature>
<comment type="caution">
    <text evidence="2">The sequence shown here is derived from an EMBL/GenBank/DDBJ whole genome shotgun (WGS) entry which is preliminary data.</text>
</comment>
<feature type="compositionally biased region" description="Acidic residues" evidence="1">
    <location>
        <begin position="577"/>
        <end position="593"/>
    </location>
</feature>
<protein>
    <submittedName>
        <fullName evidence="2">Uncharacterized protein</fullName>
    </submittedName>
</protein>
<evidence type="ECO:0000256" key="1">
    <source>
        <dbReference type="SAM" id="MobiDB-lite"/>
    </source>
</evidence>
<feature type="region of interest" description="Disordered" evidence="1">
    <location>
        <begin position="551"/>
        <end position="649"/>
    </location>
</feature>
<sequence length="649" mass="70668">MDTSAANRVRSFEQALTNRVAQNVNRSGPWLPPPIDGQNLFAQFCATNGHRTNNPEQDLRNDISGFIYTNNFGDPARIRIVDLHGFTPKVELMVDAEIANFEFAFMHPNGSFGSFRKPLRSYFQGRDHRVDELLSVNFAVRAARWRALLMTFHNGLQSEARREFQQVRDQLAEEDRNELYGFHRRDHVLDRVMGQWVPVRNRNINEAVYQAAVALHALREAQHTATQAVERIPPLQPRSIAPGNQAPRDAAKNNSLESTGNGLNVAGSSHNRPVAPVPAPDRPGRPTESPGPPTNRNIENPSEGYLPSARGNSCGTQHGRTTLLATPFPRHQGLGSNMPTPQAPLGHNARQPARPPTKIVPPPRTPSNIPRKGGLVCTPNSQPAREDARATPCMSRAPSTSQVSGATPKQSGMVRLNLPTYANPKQARIPLPPYPLPKQPRPETPNMVSCADPSQGPSKPLVESRTPQLAFVDRVSMDSDKHVASAKFVKIGPHSVPMTVFQAKFKAMCGDVARDHAVGVTQRGGPSSADTVEVSSVVASASSIEMSELLSYGDPNQASPRAAADEPGASSQTIQDSSEESDEDDEDEEDDAGGQDATPYRKRPGSFSDLGRNPKQQRILESLDTESEESGDNETVAADLDEDGDATVE</sequence>
<organism evidence="2 3">
    <name type="scientific">Amylocarpus encephaloides</name>
    <dbReference type="NCBI Taxonomy" id="45428"/>
    <lineage>
        <taxon>Eukaryota</taxon>
        <taxon>Fungi</taxon>
        <taxon>Dikarya</taxon>
        <taxon>Ascomycota</taxon>
        <taxon>Pezizomycotina</taxon>
        <taxon>Leotiomycetes</taxon>
        <taxon>Helotiales</taxon>
        <taxon>Helotiales incertae sedis</taxon>
        <taxon>Amylocarpus</taxon>
    </lineage>
</organism>
<evidence type="ECO:0000313" key="3">
    <source>
        <dbReference type="Proteomes" id="UP000824998"/>
    </source>
</evidence>
<feature type="compositionally biased region" description="Acidic residues" evidence="1">
    <location>
        <begin position="639"/>
        <end position="649"/>
    </location>
</feature>
<feature type="region of interest" description="Disordered" evidence="1">
    <location>
        <begin position="440"/>
        <end position="464"/>
    </location>
</feature>
<keyword evidence="3" id="KW-1185">Reference proteome</keyword>
<accession>A0A9P7Y8U0</accession>